<comment type="caution">
    <text evidence="1">The sequence shown here is derived from an EMBL/GenBank/DDBJ whole genome shotgun (WGS) entry which is preliminary data.</text>
</comment>
<evidence type="ECO:0000313" key="1">
    <source>
        <dbReference type="EMBL" id="CAG8765176.1"/>
    </source>
</evidence>
<proteinExistence type="predicted"/>
<dbReference type="EMBL" id="CAJVQC010038005">
    <property type="protein sequence ID" value="CAG8765176.1"/>
    <property type="molecule type" value="Genomic_DNA"/>
</dbReference>
<protein>
    <submittedName>
        <fullName evidence="1">23258_t:CDS:1</fullName>
    </submittedName>
</protein>
<keyword evidence="2" id="KW-1185">Reference proteome</keyword>
<sequence length="430" mass="50165">MNNYLNRGLVINAQGIQLSDFLSYNFKQQHKHDSVEKTSFCAKLFNSTTKKESFLLESPIEISYDDLEYASQIFDTDEAANSARSFLVNESSVNDVILVIEYSKAELTIEKETIKPSDELTDKIKEALKHHDPYYRLMYIFNIYGYFLPKKIILGHKMYRMTHLTKDKRLNETKIKINETKWTTLDDFSDSKLGDILSQWEKCIGLHNFDLSHFVSIDDKIIRKDKLKEWIKFCLESDLDSLQVISCKELYSLYKIFDSTLRHEVKSVLEIKEKVLMTGIVPIKDPPYLYSINFPVCFKSNDYQVLGKFIAHDGESINEVDGIPAKIGYFSKDTRKISIFGSDKELFKLNLNNDIILKFSENLPSNSVIFISFKCPPSNNEQNFITKIQNHKDNEFSINISYPSYEFPFDENNVKNINILEYSIQWLEEQ</sequence>
<name>A0ACA9QUS3_9GLOM</name>
<accession>A0ACA9QUS3</accession>
<dbReference type="Proteomes" id="UP000789920">
    <property type="component" value="Unassembled WGS sequence"/>
</dbReference>
<evidence type="ECO:0000313" key="2">
    <source>
        <dbReference type="Proteomes" id="UP000789920"/>
    </source>
</evidence>
<reference evidence="1" key="1">
    <citation type="submission" date="2021-06" db="EMBL/GenBank/DDBJ databases">
        <authorList>
            <person name="Kallberg Y."/>
            <person name="Tangrot J."/>
            <person name="Rosling A."/>
        </authorList>
    </citation>
    <scope>NUCLEOTIDE SEQUENCE</scope>
    <source>
        <strain evidence="1">MA461A</strain>
    </source>
</reference>
<gene>
    <name evidence="1" type="ORF">RPERSI_LOCUS15709</name>
</gene>
<organism evidence="1 2">
    <name type="scientific">Racocetra persica</name>
    <dbReference type="NCBI Taxonomy" id="160502"/>
    <lineage>
        <taxon>Eukaryota</taxon>
        <taxon>Fungi</taxon>
        <taxon>Fungi incertae sedis</taxon>
        <taxon>Mucoromycota</taxon>
        <taxon>Glomeromycotina</taxon>
        <taxon>Glomeromycetes</taxon>
        <taxon>Diversisporales</taxon>
        <taxon>Gigasporaceae</taxon>
        <taxon>Racocetra</taxon>
    </lineage>
</organism>